<accession>A0A1V2T9Q8</accession>
<dbReference type="SUPFAM" id="SSF53474">
    <property type="entry name" value="alpha/beta-Hydrolases"/>
    <property type="match status" value="1"/>
</dbReference>
<comment type="caution">
    <text evidence="1">The sequence shown here is derived from an EMBL/GenBank/DDBJ whole genome shotgun (WGS) entry which is preliminary data.</text>
</comment>
<dbReference type="Gene3D" id="3.40.50.1820">
    <property type="entry name" value="alpha/beta hydrolase"/>
    <property type="match status" value="1"/>
</dbReference>
<dbReference type="RefSeq" id="WP_077121298.1">
    <property type="nucleotide sequence ID" value="NZ_LOKT01000014.1"/>
</dbReference>
<name>A0A1V2T9Q8_9NOCA</name>
<dbReference type="AlphaFoldDB" id="A0A1V2T9Q8"/>
<keyword evidence="2" id="KW-1185">Reference proteome</keyword>
<dbReference type="Proteomes" id="UP000188836">
    <property type="component" value="Unassembled WGS sequence"/>
</dbReference>
<gene>
    <name evidence="1" type="ORF">B0T46_23975</name>
</gene>
<evidence type="ECO:0000313" key="1">
    <source>
        <dbReference type="EMBL" id="ONM46246.1"/>
    </source>
</evidence>
<dbReference type="InterPro" id="IPR029058">
    <property type="entry name" value="AB_hydrolase_fold"/>
</dbReference>
<protein>
    <recommendedName>
        <fullName evidence="3">AB hydrolase-1 domain-containing protein</fullName>
    </recommendedName>
</protein>
<reference evidence="1 2" key="1">
    <citation type="journal article" date="2016" name="Antonie Van Leeuwenhoek">
        <title>Nocardia donostiensis sp. nov., isolated from human respiratory specimens.</title>
        <authorList>
            <person name="Ercibengoa M."/>
            <person name="Bell M."/>
            <person name="Marimon J.M."/>
            <person name="Humrighouse B."/>
            <person name="Klenk H.P."/>
            <person name="Potter G."/>
            <person name="Perez-Trallero E."/>
        </authorList>
    </citation>
    <scope>NUCLEOTIDE SEQUENCE [LARGE SCALE GENOMIC DNA]</scope>
    <source>
        <strain evidence="1 2">X1655</strain>
    </source>
</reference>
<organism evidence="1 2">
    <name type="scientific">Nocardia donostiensis</name>
    <dbReference type="NCBI Taxonomy" id="1538463"/>
    <lineage>
        <taxon>Bacteria</taxon>
        <taxon>Bacillati</taxon>
        <taxon>Actinomycetota</taxon>
        <taxon>Actinomycetes</taxon>
        <taxon>Mycobacteriales</taxon>
        <taxon>Nocardiaceae</taxon>
        <taxon>Nocardia</taxon>
    </lineage>
</organism>
<evidence type="ECO:0000313" key="2">
    <source>
        <dbReference type="Proteomes" id="UP000188836"/>
    </source>
</evidence>
<proteinExistence type="predicted"/>
<dbReference type="STRING" id="1538463.B0T36_19620"/>
<dbReference type="EMBL" id="MUMY01000028">
    <property type="protein sequence ID" value="ONM46246.1"/>
    <property type="molecule type" value="Genomic_DNA"/>
</dbReference>
<evidence type="ECO:0008006" key="3">
    <source>
        <dbReference type="Google" id="ProtNLM"/>
    </source>
</evidence>
<sequence>MAVNNWRRPWPLARNAVMADHTRADWRDLLPTLDLPALVLVARKDKVFDWHGPHVPGARTASFDNSSHALFLDEPEKFDQVVGAFVIHNRA</sequence>